<keyword evidence="2" id="KW-0812">Transmembrane</keyword>
<keyword evidence="2" id="KW-1133">Transmembrane helix</keyword>
<feature type="transmembrane region" description="Helical" evidence="2">
    <location>
        <begin position="211"/>
        <end position="234"/>
    </location>
</feature>
<evidence type="ECO:0000313" key="3">
    <source>
        <dbReference type="EMBL" id="KAF2679704.1"/>
    </source>
</evidence>
<reference evidence="3" key="1">
    <citation type="journal article" date="2020" name="Stud. Mycol.">
        <title>101 Dothideomycetes genomes: a test case for predicting lifestyles and emergence of pathogens.</title>
        <authorList>
            <person name="Haridas S."/>
            <person name="Albert R."/>
            <person name="Binder M."/>
            <person name="Bloem J."/>
            <person name="Labutti K."/>
            <person name="Salamov A."/>
            <person name="Andreopoulos B."/>
            <person name="Baker S."/>
            <person name="Barry K."/>
            <person name="Bills G."/>
            <person name="Bluhm B."/>
            <person name="Cannon C."/>
            <person name="Castanera R."/>
            <person name="Culley D."/>
            <person name="Daum C."/>
            <person name="Ezra D."/>
            <person name="Gonzalez J."/>
            <person name="Henrissat B."/>
            <person name="Kuo A."/>
            <person name="Liang C."/>
            <person name="Lipzen A."/>
            <person name="Lutzoni F."/>
            <person name="Magnuson J."/>
            <person name="Mondo S."/>
            <person name="Nolan M."/>
            <person name="Ohm R."/>
            <person name="Pangilinan J."/>
            <person name="Park H.-J."/>
            <person name="Ramirez L."/>
            <person name="Alfaro M."/>
            <person name="Sun H."/>
            <person name="Tritt A."/>
            <person name="Yoshinaga Y."/>
            <person name="Zwiers L.-H."/>
            <person name="Turgeon B."/>
            <person name="Goodwin S."/>
            <person name="Spatafora J."/>
            <person name="Crous P."/>
            <person name="Grigoriev I."/>
        </authorList>
    </citation>
    <scope>NUCLEOTIDE SEQUENCE</scope>
    <source>
        <strain evidence="3">CBS 122367</strain>
    </source>
</reference>
<accession>A0A6G1IN79</accession>
<gene>
    <name evidence="3" type="ORF">K458DRAFT_490360</name>
</gene>
<keyword evidence="2" id="KW-0472">Membrane</keyword>
<dbReference type="AlphaFoldDB" id="A0A6G1IN79"/>
<evidence type="ECO:0000313" key="4">
    <source>
        <dbReference type="Proteomes" id="UP000799291"/>
    </source>
</evidence>
<name>A0A6G1IN79_9PLEO</name>
<sequence>MITITAGALTTPFLQPSHCTSAFLSPGELSGASVDWINRDVTCGPSDVPTLAAACLPGWAVSAASLANWMEVVYSPGAACPIGHESVEDSSSTVVCCPSSYLITKYGDSRYCKSRPAYTSSSTTVYQCAGGTAEPVIVTILGSESFQQAIYSGSRTVVGDQMVYAMHIHLALNPSFPFTTFSATDQSYVATQTPISTFPSTETTPKGLPKAAIAGIAVGAVLFVTLLIIFLVALRRRKRQKARPPLPPRKPPLPPRTGQPNAGVKPELEGDLGARYGEAQFRKQELDATPHEGAVEPVELPIERDGTELPVTTIQGEGGCSGEGRGPTKIDVSDVAPQFAISSNPNSSATTCSP</sequence>
<feature type="region of interest" description="Disordered" evidence="1">
    <location>
        <begin position="240"/>
        <end position="269"/>
    </location>
</feature>
<dbReference type="OrthoDB" id="3691397at2759"/>
<dbReference type="EMBL" id="MU005601">
    <property type="protein sequence ID" value="KAF2679704.1"/>
    <property type="molecule type" value="Genomic_DNA"/>
</dbReference>
<keyword evidence="4" id="KW-1185">Reference proteome</keyword>
<evidence type="ECO:0000256" key="1">
    <source>
        <dbReference type="SAM" id="MobiDB-lite"/>
    </source>
</evidence>
<evidence type="ECO:0000256" key="2">
    <source>
        <dbReference type="SAM" id="Phobius"/>
    </source>
</evidence>
<proteinExistence type="predicted"/>
<dbReference type="Proteomes" id="UP000799291">
    <property type="component" value="Unassembled WGS sequence"/>
</dbReference>
<organism evidence="3 4">
    <name type="scientific">Lentithecium fluviatile CBS 122367</name>
    <dbReference type="NCBI Taxonomy" id="1168545"/>
    <lineage>
        <taxon>Eukaryota</taxon>
        <taxon>Fungi</taxon>
        <taxon>Dikarya</taxon>
        <taxon>Ascomycota</taxon>
        <taxon>Pezizomycotina</taxon>
        <taxon>Dothideomycetes</taxon>
        <taxon>Pleosporomycetidae</taxon>
        <taxon>Pleosporales</taxon>
        <taxon>Massarineae</taxon>
        <taxon>Lentitheciaceae</taxon>
        <taxon>Lentithecium</taxon>
    </lineage>
</organism>
<feature type="compositionally biased region" description="Pro residues" evidence="1">
    <location>
        <begin position="244"/>
        <end position="257"/>
    </location>
</feature>
<protein>
    <submittedName>
        <fullName evidence="3">Uncharacterized protein</fullName>
    </submittedName>
</protein>